<sequence>MNYNFKSQNRSKSNSYKWEDRESKDNLDNNFPLSVADADFLLAPEIKNGIINYLKNAILGYNKPSSNYYKSIIKWMSNNHNWHIVQEEIVITPGVINALYNAIESFTNVGDGVIIMTPVYPRFKQSILDTKREVVTTSLIVEKDRYKIDFVDLELKANNPNNKMLILCNPHNPIGRVWTRDELVKINNICLKNNILVVSDEIHHDLILKGFEHTVFAKINRNSIILTAPSKSFNIAGLQVGNAIIKNVSLREKFVKNMDIHGIHMNNGLSLIACELAYSKAEDWLNEFIKVIENNKKILKKYLQDNIKEVKLYELEGTYLAWLDFKDLNLSHEELNAFLKENAKLFMSDGLSFGEEGINHQRMNIAISEEVLLDSLERLKTAVIKKQLVDKN</sequence>
<dbReference type="InterPro" id="IPR004839">
    <property type="entry name" value="Aminotransferase_I/II_large"/>
</dbReference>
<comment type="cofactor">
    <cofactor evidence="1">
        <name>pyridoxal 5'-phosphate</name>
        <dbReference type="ChEBI" id="CHEBI:597326"/>
    </cofactor>
</comment>
<dbReference type="GO" id="GO:0047804">
    <property type="term" value="F:cysteine-S-conjugate beta-lyase activity"/>
    <property type="evidence" value="ECO:0007669"/>
    <property type="project" value="UniProtKB-EC"/>
</dbReference>
<dbReference type="InterPro" id="IPR015422">
    <property type="entry name" value="PyrdxlP-dep_Trfase_small"/>
</dbReference>
<dbReference type="InterPro" id="IPR015424">
    <property type="entry name" value="PyrdxlP-dep_Trfase"/>
</dbReference>
<comment type="similarity">
    <text evidence="5">Belongs to the class-II pyridoxal-phosphate-dependent aminotransferase family. MalY/PatB cystathionine beta-lyase subfamily.</text>
</comment>
<dbReference type="GO" id="GO:0030170">
    <property type="term" value="F:pyridoxal phosphate binding"/>
    <property type="evidence" value="ECO:0007669"/>
    <property type="project" value="InterPro"/>
</dbReference>
<evidence type="ECO:0000256" key="2">
    <source>
        <dbReference type="ARBA" id="ARBA00012224"/>
    </source>
</evidence>
<dbReference type="SUPFAM" id="SSF53383">
    <property type="entry name" value="PLP-dependent transferases"/>
    <property type="match status" value="1"/>
</dbReference>
<organism evidence="8 9">
    <name type="scientific">Haploplasma axanthum</name>
    <name type="common">Acholeplasma axanthum</name>
    <dbReference type="NCBI Taxonomy" id="29552"/>
    <lineage>
        <taxon>Bacteria</taxon>
        <taxon>Bacillati</taxon>
        <taxon>Mycoplasmatota</taxon>
        <taxon>Mollicutes</taxon>
        <taxon>Acholeplasmatales</taxon>
        <taxon>Acholeplasmataceae</taxon>
        <taxon>Haploplasma</taxon>
    </lineage>
</organism>
<dbReference type="EC" id="4.4.1.13" evidence="2"/>
<evidence type="ECO:0000256" key="4">
    <source>
        <dbReference type="ARBA" id="ARBA00023239"/>
    </source>
</evidence>
<keyword evidence="3" id="KW-0663">Pyridoxal phosphate</keyword>
<dbReference type="InterPro" id="IPR027619">
    <property type="entry name" value="C-S_lyase_PatB-like"/>
</dbReference>
<dbReference type="InterPro" id="IPR051798">
    <property type="entry name" value="Class-II_PLP-Dep_Aminotrans"/>
</dbReference>
<dbReference type="KEGG" id="aaxa:NCTC10138_00316"/>
<evidence type="ECO:0000313" key="8">
    <source>
        <dbReference type="EMBL" id="VEU79963.1"/>
    </source>
</evidence>
<dbReference type="PANTHER" id="PTHR43525">
    <property type="entry name" value="PROTEIN MALY"/>
    <property type="match status" value="1"/>
</dbReference>
<dbReference type="Pfam" id="PF00155">
    <property type="entry name" value="Aminotran_1_2"/>
    <property type="match status" value="1"/>
</dbReference>
<name>A0A449BBZ1_HAPAX</name>
<keyword evidence="4 8" id="KW-0456">Lyase</keyword>
<dbReference type="Proteomes" id="UP000289841">
    <property type="component" value="Chromosome"/>
</dbReference>
<protein>
    <recommendedName>
        <fullName evidence="2">cysteine-S-conjugate beta-lyase</fullName>
        <ecNumber evidence="2">4.4.1.13</ecNumber>
    </recommendedName>
</protein>
<feature type="domain" description="Aminotransferase class I/classII large" evidence="7">
    <location>
        <begin position="68"/>
        <end position="376"/>
    </location>
</feature>
<gene>
    <name evidence="8" type="primary">patB</name>
    <name evidence="8" type="ORF">NCTC10138_00316</name>
</gene>
<feature type="region of interest" description="Disordered" evidence="6">
    <location>
        <begin position="1"/>
        <end position="24"/>
    </location>
</feature>
<dbReference type="EMBL" id="LR215048">
    <property type="protein sequence ID" value="VEU79963.1"/>
    <property type="molecule type" value="Genomic_DNA"/>
</dbReference>
<dbReference type="AlphaFoldDB" id="A0A449BBZ1"/>
<feature type="compositionally biased region" description="Polar residues" evidence="6">
    <location>
        <begin position="1"/>
        <end position="16"/>
    </location>
</feature>
<dbReference type="Gene3D" id="3.90.1150.10">
    <property type="entry name" value="Aspartate Aminotransferase, domain 1"/>
    <property type="match status" value="1"/>
</dbReference>
<keyword evidence="9" id="KW-1185">Reference proteome</keyword>
<evidence type="ECO:0000256" key="6">
    <source>
        <dbReference type="SAM" id="MobiDB-lite"/>
    </source>
</evidence>
<dbReference type="Gene3D" id="3.40.640.10">
    <property type="entry name" value="Type I PLP-dependent aspartate aminotransferase-like (Major domain)"/>
    <property type="match status" value="1"/>
</dbReference>
<evidence type="ECO:0000256" key="1">
    <source>
        <dbReference type="ARBA" id="ARBA00001933"/>
    </source>
</evidence>
<evidence type="ECO:0000259" key="7">
    <source>
        <dbReference type="Pfam" id="PF00155"/>
    </source>
</evidence>
<evidence type="ECO:0000313" key="9">
    <source>
        <dbReference type="Proteomes" id="UP000289841"/>
    </source>
</evidence>
<dbReference type="PANTHER" id="PTHR43525:SF1">
    <property type="entry name" value="PROTEIN MALY"/>
    <property type="match status" value="1"/>
</dbReference>
<dbReference type="NCBIfam" id="TIGR04350">
    <property type="entry name" value="C_S_lyase_PatB"/>
    <property type="match status" value="1"/>
</dbReference>
<dbReference type="CDD" id="cd00609">
    <property type="entry name" value="AAT_like"/>
    <property type="match status" value="1"/>
</dbReference>
<evidence type="ECO:0000256" key="5">
    <source>
        <dbReference type="ARBA" id="ARBA00037974"/>
    </source>
</evidence>
<proteinExistence type="inferred from homology"/>
<evidence type="ECO:0000256" key="3">
    <source>
        <dbReference type="ARBA" id="ARBA00022898"/>
    </source>
</evidence>
<reference evidence="8 9" key="1">
    <citation type="submission" date="2019-01" db="EMBL/GenBank/DDBJ databases">
        <authorList>
            <consortium name="Pathogen Informatics"/>
        </authorList>
    </citation>
    <scope>NUCLEOTIDE SEQUENCE [LARGE SCALE GENOMIC DNA]</scope>
    <source>
        <strain evidence="8 9">NCTC10138</strain>
    </source>
</reference>
<dbReference type="InterPro" id="IPR015421">
    <property type="entry name" value="PyrdxlP-dep_Trfase_major"/>
</dbReference>
<dbReference type="OrthoDB" id="9802872at2"/>
<dbReference type="RefSeq" id="WP_026390120.1">
    <property type="nucleotide sequence ID" value="NZ_LR215048.1"/>
</dbReference>
<accession>A0A449BBZ1</accession>
<dbReference type="STRING" id="1278311.GCA_000428705_00440"/>